<evidence type="ECO:0000313" key="2">
    <source>
        <dbReference type="EMBL" id="BBL69599.1"/>
    </source>
</evidence>
<name>A0A8D5AIC6_9GAMM</name>
<evidence type="ECO:0000313" key="3">
    <source>
        <dbReference type="Proteomes" id="UP000824988"/>
    </source>
</evidence>
<keyword evidence="3" id="KW-1185">Reference proteome</keyword>
<proteinExistence type="predicted"/>
<dbReference type="PROSITE" id="PS51747">
    <property type="entry name" value="CYT_DCMP_DEAMINASES_2"/>
    <property type="match status" value="1"/>
</dbReference>
<dbReference type="KEGG" id="moz:MoryE10_02050"/>
<dbReference type="PANTHER" id="PTHR11079">
    <property type="entry name" value="CYTOSINE DEAMINASE FAMILY MEMBER"/>
    <property type="match status" value="1"/>
</dbReference>
<gene>
    <name evidence="2" type="ORF">MoryE10_02050</name>
</gene>
<dbReference type="GO" id="GO:0006152">
    <property type="term" value="P:purine nucleoside catabolic process"/>
    <property type="evidence" value="ECO:0007669"/>
    <property type="project" value="TreeGrafter"/>
</dbReference>
<protein>
    <submittedName>
        <fullName evidence="2">tRNA-specific adenosine deaminase</fullName>
    </submittedName>
</protein>
<dbReference type="Pfam" id="PF00383">
    <property type="entry name" value="dCMP_cyt_deam_1"/>
    <property type="match status" value="1"/>
</dbReference>
<accession>A0A8D5AIC6</accession>
<organism evidence="2 3">
    <name type="scientific">Methylogaea oryzae</name>
    <dbReference type="NCBI Taxonomy" id="1295382"/>
    <lineage>
        <taxon>Bacteria</taxon>
        <taxon>Pseudomonadati</taxon>
        <taxon>Pseudomonadota</taxon>
        <taxon>Gammaproteobacteria</taxon>
        <taxon>Methylococcales</taxon>
        <taxon>Methylococcaceae</taxon>
        <taxon>Methylogaea</taxon>
    </lineage>
</organism>
<dbReference type="GO" id="GO:0047974">
    <property type="term" value="F:guanosine deaminase activity"/>
    <property type="evidence" value="ECO:0007669"/>
    <property type="project" value="TreeGrafter"/>
</dbReference>
<dbReference type="RefSeq" id="WP_221047954.1">
    <property type="nucleotide sequence ID" value="NZ_AP019782.1"/>
</dbReference>
<dbReference type="Proteomes" id="UP000824988">
    <property type="component" value="Chromosome"/>
</dbReference>
<dbReference type="PANTHER" id="PTHR11079:SF161">
    <property type="entry name" value="CMP_DCMP-TYPE DEAMINASE DOMAIN-CONTAINING PROTEIN"/>
    <property type="match status" value="1"/>
</dbReference>
<dbReference type="InterPro" id="IPR002125">
    <property type="entry name" value="CMP_dCMP_dom"/>
</dbReference>
<dbReference type="CDD" id="cd01285">
    <property type="entry name" value="nucleoside_deaminase"/>
    <property type="match status" value="1"/>
</dbReference>
<evidence type="ECO:0000259" key="1">
    <source>
        <dbReference type="PROSITE" id="PS51747"/>
    </source>
</evidence>
<dbReference type="EMBL" id="AP019782">
    <property type="protein sequence ID" value="BBL69599.1"/>
    <property type="molecule type" value="Genomic_DNA"/>
</dbReference>
<feature type="domain" description="CMP/dCMP-type deaminase" evidence="1">
    <location>
        <begin position="26"/>
        <end position="164"/>
    </location>
</feature>
<sequence length="192" mass="20630">MNTLRFVATLPGWLPGYATPNPAAYLTSEARMGLAIALAQQNVLEGTGGPFAAAVFDQHTHQLVSVGVNVVEQCNWSCGHAELVALSLANQALNTFDLGAPHLPGYELVSSCEPCVMCLGATLWSGVKSLLCGARDEDARAIGFDEGPKPADWADQLRRRGIAVTRDVMRDEACKVLQRYKNQGGTIYNPSR</sequence>
<reference evidence="2" key="1">
    <citation type="submission" date="2019-06" db="EMBL/GenBank/DDBJ databases">
        <title>Complete genome sequence of Methylogaea oryzae strain JCM16910.</title>
        <authorList>
            <person name="Asakawa S."/>
        </authorList>
    </citation>
    <scope>NUCLEOTIDE SEQUENCE</scope>
    <source>
        <strain evidence="2">E10</strain>
    </source>
</reference>
<dbReference type="AlphaFoldDB" id="A0A8D5AIC6"/>